<evidence type="ECO:0000256" key="1">
    <source>
        <dbReference type="ARBA" id="ARBA00004196"/>
    </source>
</evidence>
<evidence type="ECO:0000256" key="3">
    <source>
        <dbReference type="ARBA" id="ARBA00022729"/>
    </source>
</evidence>
<keyword evidence="3" id="KW-0732">Signal</keyword>
<comment type="subcellular location">
    <subcellularLocation>
        <location evidence="1">Cell envelope</location>
    </subcellularLocation>
</comment>
<dbReference type="CDD" id="cd01536">
    <property type="entry name" value="PBP1_ABC_sugar_binding-like"/>
    <property type="match status" value="1"/>
</dbReference>
<feature type="domain" description="Periplasmic binding protein" evidence="4">
    <location>
        <begin position="73"/>
        <end position="324"/>
    </location>
</feature>
<dbReference type="eggNOG" id="COG1879">
    <property type="taxonomic scope" value="Bacteria"/>
</dbReference>
<dbReference type="SUPFAM" id="SSF53822">
    <property type="entry name" value="Periplasmic binding protein-like I"/>
    <property type="match status" value="1"/>
</dbReference>
<evidence type="ECO:0000259" key="4">
    <source>
        <dbReference type="Pfam" id="PF13407"/>
    </source>
</evidence>
<reference evidence="5 6" key="1">
    <citation type="submission" date="2009-09" db="EMBL/GenBank/DDBJ databases">
        <authorList>
            <person name="Weinstock G."/>
            <person name="Sodergren E."/>
            <person name="Clifton S."/>
            <person name="Fulton L."/>
            <person name="Fulton B."/>
            <person name="Courtney L."/>
            <person name="Fronick C."/>
            <person name="Harrison M."/>
            <person name="Strong C."/>
            <person name="Farmer C."/>
            <person name="Delahaunty K."/>
            <person name="Markovic C."/>
            <person name="Hall O."/>
            <person name="Minx P."/>
            <person name="Tomlinson C."/>
            <person name="Mitreva M."/>
            <person name="Nelson J."/>
            <person name="Hou S."/>
            <person name="Wollam A."/>
            <person name="Pepin K.H."/>
            <person name="Johnson M."/>
            <person name="Bhonagiri V."/>
            <person name="Nash W.E."/>
            <person name="Warren W."/>
            <person name="Chinwalla A."/>
            <person name="Mardis E.R."/>
            <person name="Wilson R.K."/>
        </authorList>
    </citation>
    <scope>NUCLEOTIDE SEQUENCE [LARGE SCALE GENOMIC DNA]</scope>
    <source>
        <strain evidence="6">ATCC 35185 / DSM 20758 / VPI D19B-28</strain>
    </source>
</reference>
<dbReference type="Gene3D" id="3.40.50.2300">
    <property type="match status" value="2"/>
</dbReference>
<sequence length="347" mass="37092">MKQENFIRSRRRCRAEGLYLSAEMRQESQLCRKGRETMSLTRKCLLFLLTVLGCLLLAGCGSSGLGGSGKVIYANHNDDDAFAMQLKNTFAEKAKSAGLDVEFLDAKGDSNLQIDQLNEAISNKAAAIVLLAMDGTSIVPTVEKAREAGIPVVIMNRDVNDPKVIGSLSDDREAGRMQGEFMASHLPPNAKVVYLMGESSLSVAVKRWEGFKEACLDKRPDVKLLASVDGSWSKAEGMKAMTLWLSFFPEINGVVAANDEMALGAIQALKAANRLNGCLVTGVDATPAGLAAVEAGELSQTVKQDAEGQAAGAVTLVQGFLSGKAPTESLDIPFTSITRENVAQFVK</sequence>
<name>C9LWW5_SELS3</name>
<gene>
    <name evidence="5" type="ORF">SELSPUOL_01971</name>
</gene>
<dbReference type="EMBL" id="ACKP02000046">
    <property type="protein sequence ID" value="EEX76641.1"/>
    <property type="molecule type" value="Genomic_DNA"/>
</dbReference>
<comment type="similarity">
    <text evidence="2">Belongs to the bacterial solute-binding protein 2 family.</text>
</comment>
<comment type="caution">
    <text evidence="5">The sequence shown here is derived from an EMBL/GenBank/DDBJ whole genome shotgun (WGS) entry which is preliminary data.</text>
</comment>
<evidence type="ECO:0000313" key="5">
    <source>
        <dbReference type="EMBL" id="EEX76641.1"/>
    </source>
</evidence>
<accession>C9LWW5</accession>
<protein>
    <submittedName>
        <fullName evidence="5">Sugar-binding domain protein</fullName>
    </submittedName>
</protein>
<evidence type="ECO:0000256" key="2">
    <source>
        <dbReference type="ARBA" id="ARBA00007639"/>
    </source>
</evidence>
<organism evidence="5 6">
    <name type="scientific">Selenomonas sputigena (strain ATCC 35185 / DSM 20758 / CCUG 44933 / VPI D19B-28)</name>
    <dbReference type="NCBI Taxonomy" id="546271"/>
    <lineage>
        <taxon>Bacteria</taxon>
        <taxon>Bacillati</taxon>
        <taxon>Bacillota</taxon>
        <taxon>Negativicutes</taxon>
        <taxon>Selenomonadales</taxon>
        <taxon>Selenomonadaceae</taxon>
        <taxon>Selenomonas</taxon>
    </lineage>
</organism>
<dbReference type="InterPro" id="IPR028082">
    <property type="entry name" value="Peripla_BP_I"/>
</dbReference>
<dbReference type="STRING" id="546271.Selsp_2160"/>
<dbReference type="GO" id="GO:0030313">
    <property type="term" value="C:cell envelope"/>
    <property type="evidence" value="ECO:0007669"/>
    <property type="project" value="UniProtKB-SubCell"/>
</dbReference>
<dbReference type="PANTHER" id="PTHR46847">
    <property type="entry name" value="D-ALLOSE-BINDING PERIPLASMIC PROTEIN-RELATED"/>
    <property type="match status" value="1"/>
</dbReference>
<dbReference type="InterPro" id="IPR025997">
    <property type="entry name" value="SBP_2_dom"/>
</dbReference>
<dbReference type="Proteomes" id="UP000003505">
    <property type="component" value="Unassembled WGS sequence"/>
</dbReference>
<proteinExistence type="inferred from homology"/>
<dbReference type="AlphaFoldDB" id="C9LWW5"/>
<dbReference type="Pfam" id="PF13407">
    <property type="entry name" value="Peripla_BP_4"/>
    <property type="match status" value="1"/>
</dbReference>
<dbReference type="GO" id="GO:0030246">
    <property type="term" value="F:carbohydrate binding"/>
    <property type="evidence" value="ECO:0007669"/>
    <property type="project" value="UniProtKB-ARBA"/>
</dbReference>
<dbReference type="PANTHER" id="PTHR46847:SF1">
    <property type="entry name" value="D-ALLOSE-BINDING PERIPLASMIC PROTEIN-RELATED"/>
    <property type="match status" value="1"/>
</dbReference>
<evidence type="ECO:0000313" key="6">
    <source>
        <dbReference type="Proteomes" id="UP000003505"/>
    </source>
</evidence>